<organism evidence="1 2">
    <name type="scientific">Lupinus luteus</name>
    <name type="common">European yellow lupine</name>
    <dbReference type="NCBI Taxonomy" id="3873"/>
    <lineage>
        <taxon>Eukaryota</taxon>
        <taxon>Viridiplantae</taxon>
        <taxon>Streptophyta</taxon>
        <taxon>Embryophyta</taxon>
        <taxon>Tracheophyta</taxon>
        <taxon>Spermatophyta</taxon>
        <taxon>Magnoliopsida</taxon>
        <taxon>eudicotyledons</taxon>
        <taxon>Gunneridae</taxon>
        <taxon>Pentapetalae</taxon>
        <taxon>rosids</taxon>
        <taxon>fabids</taxon>
        <taxon>Fabales</taxon>
        <taxon>Fabaceae</taxon>
        <taxon>Papilionoideae</taxon>
        <taxon>50 kb inversion clade</taxon>
        <taxon>genistoids sensu lato</taxon>
        <taxon>core genistoids</taxon>
        <taxon>Genisteae</taxon>
        <taxon>Lupinus</taxon>
    </lineage>
</organism>
<dbReference type="PANTHER" id="PTHR47723">
    <property type="entry name" value="OS05G0353850 PROTEIN"/>
    <property type="match status" value="1"/>
</dbReference>
<comment type="caution">
    <text evidence="1">The sequence shown here is derived from an EMBL/GenBank/DDBJ whole genome shotgun (WGS) entry which is preliminary data.</text>
</comment>
<keyword evidence="2" id="KW-1185">Reference proteome</keyword>
<dbReference type="PANTHER" id="PTHR47723:SF19">
    <property type="entry name" value="POLYNUCLEOTIDYL TRANSFERASE, RIBONUCLEASE H-LIKE SUPERFAMILY PROTEIN"/>
    <property type="match status" value="1"/>
</dbReference>
<evidence type="ECO:0000313" key="2">
    <source>
        <dbReference type="Proteomes" id="UP001497480"/>
    </source>
</evidence>
<dbReference type="InterPro" id="IPR053151">
    <property type="entry name" value="RNase_H-like"/>
</dbReference>
<dbReference type="Proteomes" id="UP001497480">
    <property type="component" value="Unassembled WGS sequence"/>
</dbReference>
<sequence>MSITSNIFKAFKEGINISGHNNNSRSASVRWFPSHDGWVKLNSDGAFSSSSVKAACGGVIRDRFGAFLFGYARGLGICSTLHSTQSAYALIRRIKGLMVRDCQFTWNHIFRKGNSVADAFAKFGLSLGTNMRIFDVMSDFYGLHFSFDLVGTVYKRDSHSS</sequence>
<gene>
    <name evidence="1" type="ORF">LLUT_LOCUS32268</name>
</gene>
<evidence type="ECO:0008006" key="3">
    <source>
        <dbReference type="Google" id="ProtNLM"/>
    </source>
</evidence>
<dbReference type="CDD" id="cd06222">
    <property type="entry name" value="RNase_H_like"/>
    <property type="match status" value="1"/>
</dbReference>
<protein>
    <recommendedName>
        <fullName evidence="3">RNase H type-1 domain-containing protein</fullName>
    </recommendedName>
</protein>
<name>A0AAV1YBA0_LUPLU</name>
<dbReference type="AlphaFoldDB" id="A0AAV1YBA0"/>
<accession>A0AAV1YBA0</accession>
<reference evidence="1 2" key="1">
    <citation type="submission" date="2024-03" db="EMBL/GenBank/DDBJ databases">
        <authorList>
            <person name="Martinez-Hernandez J."/>
        </authorList>
    </citation>
    <scope>NUCLEOTIDE SEQUENCE [LARGE SCALE GENOMIC DNA]</scope>
</reference>
<dbReference type="InterPro" id="IPR044730">
    <property type="entry name" value="RNase_H-like_dom_plant"/>
</dbReference>
<dbReference type="EMBL" id="CAXHTB010000023">
    <property type="protein sequence ID" value="CAL0331208.1"/>
    <property type="molecule type" value="Genomic_DNA"/>
</dbReference>
<evidence type="ECO:0000313" key="1">
    <source>
        <dbReference type="EMBL" id="CAL0331208.1"/>
    </source>
</evidence>
<proteinExistence type="predicted"/>